<dbReference type="SUPFAM" id="SSF52172">
    <property type="entry name" value="CheY-like"/>
    <property type="match status" value="1"/>
</dbReference>
<keyword evidence="2" id="KW-0238">DNA-binding</keyword>
<dbReference type="Proteomes" id="UP001147700">
    <property type="component" value="Unassembled WGS sequence"/>
</dbReference>
<dbReference type="PRINTS" id="PR00038">
    <property type="entry name" value="HTHLUXR"/>
</dbReference>
<evidence type="ECO:0000313" key="5">
    <source>
        <dbReference type="EMBL" id="MDA0142603.1"/>
    </source>
</evidence>
<sequence length="182" mass="18683">MHRVLVLDPYPLVREALERIVAEHPALRVAAVEAEADVTVVGLADAAAVPARLPVLALVDDPGEAAAERMLRAGAAGVLHRGADAATVTRALLAVALGAGVAGPGVAQRLVRPRDPAFATLTPRERDVLEHLASGATNGQIALALGLSTKTVRNHMSSVCTKLRVLDRAQAAIAARDAGLGA</sequence>
<dbReference type="PANTHER" id="PTHR43214">
    <property type="entry name" value="TWO-COMPONENT RESPONSE REGULATOR"/>
    <property type="match status" value="1"/>
</dbReference>
<dbReference type="RefSeq" id="WP_202955343.1">
    <property type="nucleotide sequence ID" value="NZ_JAPCID010000121.1"/>
</dbReference>
<dbReference type="SMART" id="SM00421">
    <property type="entry name" value="HTH_LUXR"/>
    <property type="match status" value="1"/>
</dbReference>
<dbReference type="InterPro" id="IPR016032">
    <property type="entry name" value="Sig_transdc_resp-reg_C-effctor"/>
</dbReference>
<gene>
    <name evidence="5" type="ORF">OJ962_34275</name>
</gene>
<dbReference type="PANTHER" id="PTHR43214:SF24">
    <property type="entry name" value="TRANSCRIPTIONAL REGULATORY PROTEIN NARL-RELATED"/>
    <property type="match status" value="1"/>
</dbReference>
<comment type="caution">
    <text evidence="5">The sequence shown here is derived from an EMBL/GenBank/DDBJ whole genome shotgun (WGS) entry which is preliminary data.</text>
</comment>
<keyword evidence="1" id="KW-0805">Transcription regulation</keyword>
<dbReference type="EMBL" id="JAPCID010000121">
    <property type="protein sequence ID" value="MDA0142603.1"/>
    <property type="molecule type" value="Genomic_DNA"/>
</dbReference>
<dbReference type="InterPro" id="IPR000792">
    <property type="entry name" value="Tscrpt_reg_LuxR_C"/>
</dbReference>
<dbReference type="SUPFAM" id="SSF46894">
    <property type="entry name" value="C-terminal effector domain of the bipartite response regulators"/>
    <property type="match status" value="1"/>
</dbReference>
<feature type="domain" description="HTH luxR-type" evidence="4">
    <location>
        <begin position="114"/>
        <end position="179"/>
    </location>
</feature>
<dbReference type="InterPro" id="IPR039420">
    <property type="entry name" value="WalR-like"/>
</dbReference>
<reference evidence="5" key="1">
    <citation type="submission" date="2022-10" db="EMBL/GenBank/DDBJ databases">
        <title>The WGS of Solirubrobacter sp. CPCC 204708.</title>
        <authorList>
            <person name="Jiang Z."/>
        </authorList>
    </citation>
    <scope>NUCLEOTIDE SEQUENCE</scope>
    <source>
        <strain evidence="5">CPCC 204708</strain>
    </source>
</reference>
<evidence type="ECO:0000313" key="6">
    <source>
        <dbReference type="Proteomes" id="UP001147700"/>
    </source>
</evidence>
<name>A0ABT4RW72_9ACTN</name>
<proteinExistence type="predicted"/>
<keyword evidence="3" id="KW-0804">Transcription</keyword>
<dbReference type="CDD" id="cd06170">
    <property type="entry name" value="LuxR_C_like"/>
    <property type="match status" value="1"/>
</dbReference>
<accession>A0ABT4RW72</accession>
<dbReference type="Pfam" id="PF00196">
    <property type="entry name" value="GerE"/>
    <property type="match status" value="1"/>
</dbReference>
<evidence type="ECO:0000259" key="4">
    <source>
        <dbReference type="PROSITE" id="PS50043"/>
    </source>
</evidence>
<dbReference type="InterPro" id="IPR011006">
    <property type="entry name" value="CheY-like_superfamily"/>
</dbReference>
<evidence type="ECO:0000256" key="3">
    <source>
        <dbReference type="ARBA" id="ARBA00023163"/>
    </source>
</evidence>
<evidence type="ECO:0000256" key="1">
    <source>
        <dbReference type="ARBA" id="ARBA00023015"/>
    </source>
</evidence>
<dbReference type="PROSITE" id="PS50043">
    <property type="entry name" value="HTH_LUXR_2"/>
    <property type="match status" value="1"/>
</dbReference>
<evidence type="ECO:0000256" key="2">
    <source>
        <dbReference type="ARBA" id="ARBA00023125"/>
    </source>
</evidence>
<keyword evidence="6" id="KW-1185">Reference proteome</keyword>
<dbReference type="PROSITE" id="PS00622">
    <property type="entry name" value="HTH_LUXR_1"/>
    <property type="match status" value="1"/>
</dbReference>
<protein>
    <submittedName>
        <fullName evidence="5">Response regulator transcription factor</fullName>
    </submittedName>
</protein>
<organism evidence="5 6">
    <name type="scientific">Solirubrobacter deserti</name>
    <dbReference type="NCBI Taxonomy" id="2282478"/>
    <lineage>
        <taxon>Bacteria</taxon>
        <taxon>Bacillati</taxon>
        <taxon>Actinomycetota</taxon>
        <taxon>Thermoleophilia</taxon>
        <taxon>Solirubrobacterales</taxon>
        <taxon>Solirubrobacteraceae</taxon>
        <taxon>Solirubrobacter</taxon>
    </lineage>
</organism>
<dbReference type="Gene3D" id="3.40.50.2300">
    <property type="match status" value="1"/>
</dbReference>